<evidence type="ECO:0000313" key="2">
    <source>
        <dbReference type="Proteomes" id="UP000041254"/>
    </source>
</evidence>
<evidence type="ECO:0000313" key="1">
    <source>
        <dbReference type="EMBL" id="CEL95863.1"/>
    </source>
</evidence>
<dbReference type="VEuPathDB" id="CryptoDB:Vbra_1129"/>
<dbReference type="EMBL" id="CDMY01000240">
    <property type="protein sequence ID" value="CEL95863.1"/>
    <property type="molecule type" value="Genomic_DNA"/>
</dbReference>
<protein>
    <submittedName>
        <fullName evidence="1">Uncharacterized protein</fullName>
    </submittedName>
</protein>
<gene>
    <name evidence="1" type="ORF">Vbra_1129</name>
</gene>
<organism evidence="1 2">
    <name type="scientific">Vitrella brassicaformis (strain CCMP3155)</name>
    <dbReference type="NCBI Taxonomy" id="1169540"/>
    <lineage>
        <taxon>Eukaryota</taxon>
        <taxon>Sar</taxon>
        <taxon>Alveolata</taxon>
        <taxon>Colpodellida</taxon>
        <taxon>Vitrellaceae</taxon>
        <taxon>Vitrella</taxon>
    </lineage>
</organism>
<dbReference type="PhylomeDB" id="A0A0G4EIP3"/>
<reference evidence="1 2" key="1">
    <citation type="submission" date="2014-11" db="EMBL/GenBank/DDBJ databases">
        <authorList>
            <person name="Zhu J."/>
            <person name="Qi W."/>
            <person name="Song R."/>
        </authorList>
    </citation>
    <scope>NUCLEOTIDE SEQUENCE [LARGE SCALE GENOMIC DNA]</scope>
</reference>
<sequence length="378" mass="42121">MQPTGAAHPSSRPPSPALFQPADLFDLSLPISKMAAMAMATDDAKRAALRSQLATRTRQQELLGHTAETVNSTLLNAVQQHIHKALSQRGVADVLAFDIGGNVEAGLRVVYVLERGNGEEWRAMGRLPRLAFIYRLTPADATRPLRLSADALPTATAFHQLPLTMAIYKIMGRQLTLRWPTLELQQVDDNGLYRIGNSGPFRVVPLGELPGGHRYAEGYKRTDPVIRWGPYLYRSFSAFLMDALLWWWDREEGVGQRMVLSANIGCRDPRYHRLLRTDNITEDQGIAIDYRNDAGNLNVADSIDFRNVIVSGCRENETVAAHLWVAWGGIRLYTTEPSAAHRLQPLAVRFPTSLPLWRSVLLGCGLDNDVINRGRVVP</sequence>
<keyword evidence="2" id="KW-1185">Reference proteome</keyword>
<name>A0A0G4EIP3_VITBC</name>
<dbReference type="Proteomes" id="UP000041254">
    <property type="component" value="Unassembled WGS sequence"/>
</dbReference>
<dbReference type="AlphaFoldDB" id="A0A0G4EIP3"/>
<proteinExistence type="predicted"/>
<dbReference type="InParanoid" id="A0A0G4EIP3"/>
<accession>A0A0G4EIP3</accession>